<dbReference type="GO" id="GO:0007165">
    <property type="term" value="P:signal transduction"/>
    <property type="evidence" value="ECO:0007669"/>
    <property type="project" value="Ensembl"/>
</dbReference>
<name>A0A8V0ZGJ7_CHICK</name>
<comment type="subcellular location">
    <subcellularLocation>
        <location evidence="1">Secreted</location>
    </subcellularLocation>
</comment>
<dbReference type="GO" id="GO:0001780">
    <property type="term" value="P:neutrophil homeostasis"/>
    <property type="evidence" value="ECO:0007669"/>
    <property type="project" value="Ensembl"/>
</dbReference>
<protein>
    <submittedName>
        <fullName evidence="9">FAM3 metabolism regulating signaling molecule D</fullName>
    </submittedName>
</protein>
<dbReference type="AlphaFoldDB" id="A0A8V0ZGJ7"/>
<dbReference type="GO" id="GO:1990266">
    <property type="term" value="P:neutrophil migration"/>
    <property type="evidence" value="ECO:0007669"/>
    <property type="project" value="Ensembl"/>
</dbReference>
<evidence type="ECO:0000256" key="3">
    <source>
        <dbReference type="ARBA" id="ARBA00022525"/>
    </source>
</evidence>
<dbReference type="InterPro" id="IPR039220">
    <property type="entry name" value="FAM3"/>
</dbReference>
<gene>
    <name evidence="9" type="primary">FAM3D</name>
</gene>
<dbReference type="PANTHER" id="PTHR14592">
    <property type="entry name" value="UNCHARACTERIZED FAM3"/>
    <property type="match status" value="1"/>
</dbReference>
<accession>A0A8V0ZGJ7</accession>
<evidence type="ECO:0000259" key="8">
    <source>
        <dbReference type="Pfam" id="PF15711"/>
    </source>
</evidence>
<feature type="domain" description="ILEI/PANDER" evidence="8">
    <location>
        <begin position="101"/>
        <end position="235"/>
    </location>
</feature>
<dbReference type="PROSITE" id="PS52031">
    <property type="entry name" value="GG_LECTIN"/>
    <property type="match status" value="1"/>
</dbReference>
<organism evidence="9 10">
    <name type="scientific">Gallus gallus</name>
    <name type="common">Chicken</name>
    <dbReference type="NCBI Taxonomy" id="9031"/>
    <lineage>
        <taxon>Eukaryota</taxon>
        <taxon>Metazoa</taxon>
        <taxon>Chordata</taxon>
        <taxon>Craniata</taxon>
        <taxon>Vertebrata</taxon>
        <taxon>Euteleostomi</taxon>
        <taxon>Archelosauria</taxon>
        <taxon>Archosauria</taxon>
        <taxon>Dinosauria</taxon>
        <taxon>Saurischia</taxon>
        <taxon>Theropoda</taxon>
        <taxon>Coelurosauria</taxon>
        <taxon>Aves</taxon>
        <taxon>Neognathae</taxon>
        <taxon>Galloanserae</taxon>
        <taxon>Galliformes</taxon>
        <taxon>Phasianidae</taxon>
        <taxon>Phasianinae</taxon>
        <taxon>Gallus</taxon>
    </lineage>
</organism>
<dbReference type="GO" id="GO:0005615">
    <property type="term" value="C:extracellular space"/>
    <property type="evidence" value="ECO:0000318"/>
    <property type="project" value="GO_Central"/>
</dbReference>
<dbReference type="OrthoDB" id="440755at2759"/>
<evidence type="ECO:0000256" key="7">
    <source>
        <dbReference type="PROSITE-ProRule" id="PRU01375"/>
    </source>
</evidence>
<keyword evidence="3" id="KW-0964">Secreted</keyword>
<dbReference type="GO" id="GO:0035904">
    <property type="term" value="P:aorta development"/>
    <property type="evidence" value="ECO:0007669"/>
    <property type="project" value="Ensembl"/>
</dbReference>
<dbReference type="GO" id="GO:0030246">
    <property type="term" value="F:carbohydrate binding"/>
    <property type="evidence" value="ECO:0007669"/>
    <property type="project" value="UniProtKB-UniRule"/>
</dbReference>
<evidence type="ECO:0000256" key="2">
    <source>
        <dbReference type="ARBA" id="ARBA00010905"/>
    </source>
</evidence>
<sequence>MRMTGVIRLLVLLATLLGSWFIVQTYFERSGRAISLRSWLGATSEPMSTPPQPRHKCANKRDCPADHFAFRIISGAANVVGPSICFEDRILMSTVKNNIGRGLNIALVNGELGPGGPKALCTANFRTASTTVHVGLGPRGASLETHPDCVGNFQPAGKSGQLLKVGSFDMYSGDVTQLETFLQEIKDGTIMLVATYDDAATKMNNKVRALFSALGSRYANQLGFRDNWVFLGAKGLKGKSPFEEHIKNDQKTNKYEGWPELLEMEGCAPRKQD</sequence>
<evidence type="ECO:0000313" key="9">
    <source>
        <dbReference type="Ensembl" id="ENSGALP00010029902.1"/>
    </source>
</evidence>
<keyword evidence="5 7" id="KW-0430">Lectin</keyword>
<keyword evidence="11" id="KW-1267">Proteomics identification</keyword>
<dbReference type="CDD" id="cd13940">
    <property type="entry name" value="ILEI_FAM3C"/>
    <property type="match status" value="1"/>
</dbReference>
<dbReference type="GO" id="GO:0046676">
    <property type="term" value="P:negative regulation of insulin secretion"/>
    <property type="evidence" value="ECO:0007669"/>
    <property type="project" value="Ensembl"/>
</dbReference>
<dbReference type="Ensembl" id="ENSGALT00010050648.1">
    <property type="protein sequence ID" value="ENSGALP00010029902.1"/>
    <property type="gene ID" value="ENSGALG00010020958.1"/>
</dbReference>
<dbReference type="GeneTree" id="ENSGT00950000183004"/>
<proteinExistence type="evidence at protein level"/>
<dbReference type="Pfam" id="PF15711">
    <property type="entry name" value="ILEI"/>
    <property type="match status" value="1"/>
</dbReference>
<evidence type="ECO:0000256" key="1">
    <source>
        <dbReference type="ARBA" id="ARBA00004613"/>
    </source>
</evidence>
<evidence type="ECO:0000256" key="5">
    <source>
        <dbReference type="ARBA" id="ARBA00022734"/>
    </source>
</evidence>
<keyword evidence="6" id="KW-1015">Disulfide bond</keyword>
<keyword evidence="4" id="KW-0732">Signal</keyword>
<reference evidence="9" key="1">
    <citation type="submission" date="2020-11" db="EMBL/GenBank/DDBJ databases">
        <title>Gallus gallus (Chicken) genome, bGalGal1, GRCg7b, maternal haplotype autosomes + Z &amp; W.</title>
        <authorList>
            <person name="Warren W."/>
            <person name="Formenti G."/>
            <person name="Fedrigo O."/>
            <person name="Haase B."/>
            <person name="Mountcastle J."/>
            <person name="Balacco J."/>
            <person name="Tracey A."/>
            <person name="Schneider V."/>
            <person name="Okimoto R."/>
            <person name="Cheng H."/>
            <person name="Hawken R."/>
            <person name="Howe K."/>
            <person name="Jarvis E.D."/>
        </authorList>
    </citation>
    <scope>NUCLEOTIDE SEQUENCE [LARGE SCALE GENOMIC DNA]</scope>
    <source>
        <strain evidence="9">Broiler</strain>
    </source>
</reference>
<evidence type="ECO:0000256" key="4">
    <source>
        <dbReference type="ARBA" id="ARBA00022729"/>
    </source>
</evidence>
<dbReference type="InterPro" id="IPR039475">
    <property type="entry name" value="ILEI_FAM3C"/>
</dbReference>
<reference evidence="9" key="2">
    <citation type="submission" date="2025-08" db="UniProtKB">
        <authorList>
            <consortium name="Ensembl"/>
        </authorList>
    </citation>
    <scope>IDENTIFICATION</scope>
    <source>
        <strain evidence="9">broiler</strain>
    </source>
</reference>
<dbReference type="Proteomes" id="UP000000539">
    <property type="component" value="Chromosome 12"/>
</dbReference>
<reference evidence="9" key="3">
    <citation type="submission" date="2025-09" db="UniProtKB">
        <authorList>
            <consortium name="Ensembl"/>
        </authorList>
    </citation>
    <scope>IDENTIFICATION</scope>
    <source>
        <strain evidence="9">broiler</strain>
    </source>
</reference>
<dbReference type="GO" id="GO:0002618">
    <property type="term" value="P:positive regulation of macrophage antigen processing and presentation"/>
    <property type="evidence" value="ECO:0007669"/>
    <property type="project" value="Ensembl"/>
</dbReference>
<dbReference type="InterPro" id="IPR039477">
    <property type="entry name" value="ILEI/PANDER_dom"/>
</dbReference>
<evidence type="ECO:0000313" key="10">
    <source>
        <dbReference type="Proteomes" id="UP000000539"/>
    </source>
</evidence>
<comment type="similarity">
    <text evidence="2">Belongs to the FAM3 family.</text>
</comment>
<evidence type="ECO:0007829" key="11">
    <source>
        <dbReference type="PeptideAtlas" id="A0A8V0ZGJ7"/>
    </source>
</evidence>
<evidence type="ECO:0000256" key="6">
    <source>
        <dbReference type="ARBA" id="ARBA00023157"/>
    </source>
</evidence>
<keyword evidence="10" id="KW-1185">Reference proteome</keyword>